<dbReference type="PANTHER" id="PTHR30255">
    <property type="entry name" value="SINGLE-STRANDED-DNA-SPECIFIC EXONUCLEASE RECJ"/>
    <property type="match status" value="1"/>
</dbReference>
<dbReference type="InterPro" id="IPR003156">
    <property type="entry name" value="DHHA1_dom"/>
</dbReference>
<feature type="domain" description="DHHA1" evidence="9">
    <location>
        <begin position="369"/>
        <end position="494"/>
    </location>
</feature>
<dbReference type="RefSeq" id="WP_184585602.1">
    <property type="nucleotide sequence ID" value="NZ_JACHLI010000001.1"/>
</dbReference>
<name>A0A7W7KEF3_PSENT</name>
<dbReference type="InterPro" id="IPR041122">
    <property type="entry name" value="RecJ_OB"/>
</dbReference>
<evidence type="ECO:0000259" key="10">
    <source>
        <dbReference type="Pfam" id="PF17768"/>
    </source>
</evidence>
<dbReference type="AlphaFoldDB" id="A0A7W7KEF3"/>
<keyword evidence="4 11" id="KW-0378">Hydrolase</keyword>
<dbReference type="Proteomes" id="UP000566995">
    <property type="component" value="Unassembled WGS sequence"/>
</dbReference>
<dbReference type="GO" id="GO:0004527">
    <property type="term" value="F:exonuclease activity"/>
    <property type="evidence" value="ECO:0007669"/>
    <property type="project" value="UniProtKB-KW"/>
</dbReference>
<feature type="region of interest" description="Disordered" evidence="7">
    <location>
        <begin position="630"/>
        <end position="656"/>
    </location>
</feature>
<dbReference type="Gene3D" id="3.90.1640.30">
    <property type="match status" value="1"/>
</dbReference>
<evidence type="ECO:0000256" key="6">
    <source>
        <dbReference type="SAM" id="Coils"/>
    </source>
</evidence>
<protein>
    <recommendedName>
        <fullName evidence="2">Single-stranded-DNA-specific exonuclease RecJ</fullName>
    </recommendedName>
</protein>
<feature type="coiled-coil region" evidence="6">
    <location>
        <begin position="329"/>
        <end position="356"/>
    </location>
</feature>
<dbReference type="GO" id="GO:0003676">
    <property type="term" value="F:nucleic acid binding"/>
    <property type="evidence" value="ECO:0007669"/>
    <property type="project" value="InterPro"/>
</dbReference>
<dbReference type="PANTHER" id="PTHR30255:SF2">
    <property type="entry name" value="SINGLE-STRANDED-DNA-SPECIFIC EXONUCLEASE RECJ"/>
    <property type="match status" value="1"/>
</dbReference>
<organism evidence="11 12">
    <name type="scientific">Pseudomonas nitroreducens</name>
    <dbReference type="NCBI Taxonomy" id="46680"/>
    <lineage>
        <taxon>Bacteria</taxon>
        <taxon>Pseudomonadati</taxon>
        <taxon>Pseudomonadota</taxon>
        <taxon>Gammaproteobacteria</taxon>
        <taxon>Pseudomonadales</taxon>
        <taxon>Pseudomonadaceae</taxon>
        <taxon>Pseudomonas</taxon>
    </lineage>
</organism>
<evidence type="ECO:0000256" key="4">
    <source>
        <dbReference type="ARBA" id="ARBA00022801"/>
    </source>
</evidence>
<proteinExistence type="inferred from homology"/>
<dbReference type="InterPro" id="IPR001667">
    <property type="entry name" value="DDH_dom"/>
</dbReference>
<sequence length="708" mass="78487">MSQKPIIERTPVAGAQLHEHPLINRILLNRGVTSLTDIEYDLRRLHDPFLLMNMRLATELLEVHIRRRSKIVIIGDFDCDGATSTSIMVEGLRMMYPKSYAGTRTDIQFLIPDRKAHGYGLTPGIVAMAAELEPDLIITVDSGIASFDGATAVAEMYKDDPDGRKCDLLITDHHLPADNGLLPECKTIVNPNQDGCPFPSKSMAGCGVAFSTIMALRTFLREKGYFTEFEMEQPSIGRLLDLVALGTVADVVALDYNNRVLVDAGLKRVRAGHARPGLKALYEIAGKNPEKAVASDFGFAIGPRINAAGRLDDMTLGVNCLLTEDPDEAANYAARLQELNEERKDAEADHVREAMLIIDRHELVNLNGIIVFDETFHPGVVGIVSSRVKDMTNRPNIIMTDTEVATKAREVRDKLVLRGAPKEEIEAATQALLECDIKGSARSIEGVHLKHVLDHIYKKFPGLLGKFGGHAMAAGVGLKYKHLDEFKRVFDSEIGAVVTPEMLAGSVHVDTCDFDPDWLTLEVAEIIRDLGPWGQYFQEPTFYGKFIVHQKRPVGEMKNHLSMKVSLANDPHARQFGAICFKAIKDDGQMPVGDSFEAVFQLSINEFKGMISVQLMLSNLHDPNLALHNQRQEEHAKKVRAAEAQRQQEEQSHRQAMEETILETGEAANTKFRGVAAQTKRRPISQTRLEMQNLLATVTGTNKDSAQF</sequence>
<dbReference type="InterPro" id="IPR038763">
    <property type="entry name" value="DHH_sf"/>
</dbReference>
<keyword evidence="6" id="KW-0175">Coiled coil</keyword>
<accession>A0A7W7KEF3</accession>
<feature type="domain" description="DDH" evidence="8">
    <location>
        <begin position="70"/>
        <end position="247"/>
    </location>
</feature>
<comment type="caution">
    <text evidence="11">The sequence shown here is derived from an EMBL/GenBank/DDBJ whole genome shotgun (WGS) entry which is preliminary data.</text>
</comment>
<evidence type="ECO:0000256" key="1">
    <source>
        <dbReference type="ARBA" id="ARBA00005915"/>
    </source>
</evidence>
<evidence type="ECO:0000256" key="3">
    <source>
        <dbReference type="ARBA" id="ARBA00022722"/>
    </source>
</evidence>
<dbReference type="Pfam" id="PF02272">
    <property type="entry name" value="DHHA1"/>
    <property type="match status" value="1"/>
</dbReference>
<dbReference type="InterPro" id="IPR051673">
    <property type="entry name" value="SSDNA_exonuclease_RecJ"/>
</dbReference>
<evidence type="ECO:0000259" key="8">
    <source>
        <dbReference type="Pfam" id="PF01368"/>
    </source>
</evidence>
<dbReference type="SUPFAM" id="SSF64182">
    <property type="entry name" value="DHH phosphoesterases"/>
    <property type="match status" value="1"/>
</dbReference>
<dbReference type="Pfam" id="PF17768">
    <property type="entry name" value="RecJ_OB"/>
    <property type="match status" value="1"/>
</dbReference>
<evidence type="ECO:0000256" key="2">
    <source>
        <dbReference type="ARBA" id="ARBA00019841"/>
    </source>
</evidence>
<dbReference type="EMBL" id="JACHLI010000001">
    <property type="protein sequence ID" value="MBB4861332.1"/>
    <property type="molecule type" value="Genomic_DNA"/>
</dbReference>
<keyword evidence="5 11" id="KW-0269">Exonuclease</keyword>
<dbReference type="Gene3D" id="3.10.310.30">
    <property type="match status" value="1"/>
</dbReference>
<comment type="similarity">
    <text evidence="1">Belongs to the RecJ family.</text>
</comment>
<evidence type="ECO:0000256" key="5">
    <source>
        <dbReference type="ARBA" id="ARBA00022839"/>
    </source>
</evidence>
<dbReference type="Pfam" id="PF01368">
    <property type="entry name" value="DHH"/>
    <property type="match status" value="1"/>
</dbReference>
<feature type="domain" description="RecJ OB" evidence="10">
    <location>
        <begin position="514"/>
        <end position="618"/>
    </location>
</feature>
<gene>
    <name evidence="11" type="ORF">HNP46_000143</name>
</gene>
<evidence type="ECO:0000313" key="12">
    <source>
        <dbReference type="Proteomes" id="UP000566995"/>
    </source>
</evidence>
<reference evidence="11 12" key="1">
    <citation type="submission" date="2020-08" db="EMBL/GenBank/DDBJ databases">
        <title>Functional genomics of gut bacteria from endangered species of beetles.</title>
        <authorList>
            <person name="Carlos-Shanley C."/>
        </authorList>
    </citation>
    <scope>NUCLEOTIDE SEQUENCE [LARGE SCALE GENOMIC DNA]</scope>
    <source>
        <strain evidence="11 12">S00179</strain>
    </source>
</reference>
<evidence type="ECO:0000259" key="9">
    <source>
        <dbReference type="Pfam" id="PF02272"/>
    </source>
</evidence>
<keyword evidence="3" id="KW-0540">Nuclease</keyword>
<evidence type="ECO:0000313" key="11">
    <source>
        <dbReference type="EMBL" id="MBB4861332.1"/>
    </source>
</evidence>
<evidence type="ECO:0000256" key="7">
    <source>
        <dbReference type="SAM" id="MobiDB-lite"/>
    </source>
</evidence>